<dbReference type="AlphaFoldDB" id="A0A2Y9I758"/>
<organism evidence="2 3">
    <name type="scientific">Neomonachus schauinslandi</name>
    <name type="common">Hawaiian monk seal</name>
    <name type="synonym">Monachus schauinslandi</name>
    <dbReference type="NCBI Taxonomy" id="29088"/>
    <lineage>
        <taxon>Eukaryota</taxon>
        <taxon>Metazoa</taxon>
        <taxon>Chordata</taxon>
        <taxon>Craniata</taxon>
        <taxon>Vertebrata</taxon>
        <taxon>Euteleostomi</taxon>
        <taxon>Mammalia</taxon>
        <taxon>Eutheria</taxon>
        <taxon>Laurasiatheria</taxon>
        <taxon>Carnivora</taxon>
        <taxon>Caniformia</taxon>
        <taxon>Pinnipedia</taxon>
        <taxon>Phocidae</taxon>
        <taxon>Monachinae</taxon>
        <taxon>Monachini</taxon>
        <taxon>Neomonachus</taxon>
    </lineage>
</organism>
<accession>A0A2Y9I758</accession>
<dbReference type="InterPro" id="IPR006461">
    <property type="entry name" value="PLAC_motif_containing"/>
</dbReference>
<dbReference type="RefSeq" id="XP_021558089.2">
    <property type="nucleotide sequence ID" value="XM_021702414.2"/>
</dbReference>
<evidence type="ECO:0000256" key="1">
    <source>
        <dbReference type="ARBA" id="ARBA00009024"/>
    </source>
</evidence>
<sequence>MFCTGVDAAIGYIDLPVLSLGFCFPDSCSTLWVKRKMVASPGIDKDVGQMELSSIPDGSAVVQELFTVKFIDHADDFGTLLNVYCTSVRGSALWSLALKMNPVVSQPGYGTGGVMNSDWQTGTFDCCDDLGICLCGTFFPLCLSCQIASDMNECCLCGASVAMRTLYRTRYGIPGSICGDFLWLSCFPLCSLCQLKRDIEKRKAMNAF</sequence>
<proteinExistence type="inferred from homology"/>
<dbReference type="PANTHER" id="PTHR15907">
    <property type="entry name" value="DUF614 FAMILY PROTEIN-RELATED"/>
    <property type="match status" value="1"/>
</dbReference>
<dbReference type="Pfam" id="PF04749">
    <property type="entry name" value="PLAC8"/>
    <property type="match status" value="1"/>
</dbReference>
<dbReference type="NCBIfam" id="TIGR01571">
    <property type="entry name" value="A_thal_Cys_rich"/>
    <property type="match status" value="1"/>
</dbReference>
<protein>
    <submittedName>
        <fullName evidence="3">Placenta-specific gene 8 protein-like</fullName>
    </submittedName>
</protein>
<comment type="similarity">
    <text evidence="1">Belongs to the cornifelin family.</text>
</comment>
<dbReference type="InParanoid" id="A0A2Y9I758"/>
<dbReference type="STRING" id="29088.A0A2Y9I758"/>
<name>A0A2Y9I758_NEOSC</name>
<reference evidence="3" key="1">
    <citation type="submission" date="2025-08" db="UniProtKB">
        <authorList>
            <consortium name="RefSeq"/>
        </authorList>
    </citation>
    <scope>IDENTIFICATION</scope>
    <source>
        <tissue evidence="3">Blood</tissue>
    </source>
</reference>
<gene>
    <name evidence="3" type="primary">LOC110591492</name>
</gene>
<keyword evidence="2" id="KW-1185">Reference proteome</keyword>
<dbReference type="Proteomes" id="UP000248481">
    <property type="component" value="Chromosome 2"/>
</dbReference>
<evidence type="ECO:0000313" key="3">
    <source>
        <dbReference type="RefSeq" id="XP_021558089.2"/>
    </source>
</evidence>
<dbReference type="KEGG" id="nsu:110591492"/>
<evidence type="ECO:0000313" key="2">
    <source>
        <dbReference type="Proteomes" id="UP000248481"/>
    </source>
</evidence>